<dbReference type="InterPro" id="IPR001977">
    <property type="entry name" value="Depp_CoAkinase"/>
</dbReference>
<organism evidence="6 7">
    <name type="scientific">Nitrosomonas nitrosa</name>
    <dbReference type="NCBI Taxonomy" id="52442"/>
    <lineage>
        <taxon>Bacteria</taxon>
        <taxon>Pseudomonadati</taxon>
        <taxon>Pseudomonadota</taxon>
        <taxon>Betaproteobacteria</taxon>
        <taxon>Nitrosomonadales</taxon>
        <taxon>Nitrosomonadaceae</taxon>
        <taxon>Nitrosomonas</taxon>
    </lineage>
</organism>
<dbReference type="GO" id="GO:0005524">
    <property type="term" value="F:ATP binding"/>
    <property type="evidence" value="ECO:0007669"/>
    <property type="project" value="UniProtKB-UniRule"/>
</dbReference>
<keyword evidence="5" id="KW-0963">Cytoplasm</keyword>
<comment type="function">
    <text evidence="5">Catalyzes the phosphorylation of the 3'-hydroxyl group of dephosphocoenzyme A to form coenzyme A.</text>
</comment>
<dbReference type="CDD" id="cd02022">
    <property type="entry name" value="DPCK"/>
    <property type="match status" value="1"/>
</dbReference>
<dbReference type="OrthoDB" id="9812943at2"/>
<keyword evidence="4 5" id="KW-0173">Coenzyme A biosynthesis</keyword>
<accession>A0A1I4PIK1</accession>
<dbReference type="Gene3D" id="3.40.50.300">
    <property type="entry name" value="P-loop containing nucleotide triphosphate hydrolases"/>
    <property type="match status" value="1"/>
</dbReference>
<comment type="pathway">
    <text evidence="5">Cofactor biosynthesis; coenzyme A biosynthesis; CoA from (R)-pantothenate: step 5/5.</text>
</comment>
<keyword evidence="5" id="KW-0808">Transferase</keyword>
<keyword evidence="5 6" id="KW-0418">Kinase</keyword>
<dbReference type="Proteomes" id="UP000199561">
    <property type="component" value="Unassembled WGS sequence"/>
</dbReference>
<dbReference type="GO" id="GO:0005737">
    <property type="term" value="C:cytoplasm"/>
    <property type="evidence" value="ECO:0007669"/>
    <property type="project" value="UniProtKB-SubCell"/>
</dbReference>
<proteinExistence type="inferred from homology"/>
<comment type="catalytic activity">
    <reaction evidence="5">
        <text>3'-dephospho-CoA + ATP = ADP + CoA + H(+)</text>
        <dbReference type="Rhea" id="RHEA:18245"/>
        <dbReference type="ChEBI" id="CHEBI:15378"/>
        <dbReference type="ChEBI" id="CHEBI:30616"/>
        <dbReference type="ChEBI" id="CHEBI:57287"/>
        <dbReference type="ChEBI" id="CHEBI:57328"/>
        <dbReference type="ChEBI" id="CHEBI:456216"/>
        <dbReference type="EC" id="2.7.1.24"/>
    </reaction>
</comment>
<dbReference type="GO" id="GO:0004140">
    <property type="term" value="F:dephospho-CoA kinase activity"/>
    <property type="evidence" value="ECO:0007669"/>
    <property type="project" value="UniProtKB-UniRule"/>
</dbReference>
<dbReference type="UniPathway" id="UPA00241">
    <property type="reaction ID" value="UER00356"/>
</dbReference>
<evidence type="ECO:0000256" key="1">
    <source>
        <dbReference type="ARBA" id="ARBA00009018"/>
    </source>
</evidence>
<dbReference type="RefSeq" id="WP_090668147.1">
    <property type="nucleotide sequence ID" value="NZ_FOUF01000011.1"/>
</dbReference>
<keyword evidence="7" id="KW-1185">Reference proteome</keyword>
<gene>
    <name evidence="5" type="primary">coaE</name>
    <name evidence="6" type="ORF">SAMN05421880_11151</name>
</gene>
<evidence type="ECO:0000256" key="4">
    <source>
        <dbReference type="ARBA" id="ARBA00022993"/>
    </source>
</evidence>
<dbReference type="NCBIfam" id="TIGR00152">
    <property type="entry name" value="dephospho-CoA kinase"/>
    <property type="match status" value="1"/>
</dbReference>
<comment type="similarity">
    <text evidence="1 5">Belongs to the CoaE family.</text>
</comment>
<feature type="binding site" evidence="5">
    <location>
        <begin position="12"/>
        <end position="17"/>
    </location>
    <ligand>
        <name>ATP</name>
        <dbReference type="ChEBI" id="CHEBI:30616"/>
    </ligand>
</feature>
<keyword evidence="3 5" id="KW-0067">ATP-binding</keyword>
<evidence type="ECO:0000256" key="2">
    <source>
        <dbReference type="ARBA" id="ARBA00022741"/>
    </source>
</evidence>
<evidence type="ECO:0000256" key="3">
    <source>
        <dbReference type="ARBA" id="ARBA00022840"/>
    </source>
</evidence>
<keyword evidence="2 5" id="KW-0547">Nucleotide-binding</keyword>
<dbReference type="InterPro" id="IPR027417">
    <property type="entry name" value="P-loop_NTPase"/>
</dbReference>
<dbReference type="PROSITE" id="PS51219">
    <property type="entry name" value="DPCK"/>
    <property type="match status" value="1"/>
</dbReference>
<evidence type="ECO:0000313" key="6">
    <source>
        <dbReference type="EMBL" id="SFM27649.1"/>
    </source>
</evidence>
<dbReference type="HAMAP" id="MF_00376">
    <property type="entry name" value="Dephospho_CoA_kinase"/>
    <property type="match status" value="1"/>
</dbReference>
<reference evidence="6 7" key="1">
    <citation type="submission" date="2016-10" db="EMBL/GenBank/DDBJ databases">
        <authorList>
            <person name="de Groot N.N."/>
        </authorList>
    </citation>
    <scope>NUCLEOTIDE SEQUENCE [LARGE SCALE GENOMIC DNA]</scope>
    <source>
        <strain evidence="6 7">Nm146</strain>
    </source>
</reference>
<dbReference type="Pfam" id="PF01121">
    <property type="entry name" value="CoaE"/>
    <property type="match status" value="1"/>
</dbReference>
<comment type="subcellular location">
    <subcellularLocation>
        <location evidence="5">Cytoplasm</location>
    </subcellularLocation>
</comment>
<name>A0A1I4PIK1_9PROT</name>
<protein>
    <recommendedName>
        <fullName evidence="5">Dephospho-CoA kinase</fullName>
        <ecNumber evidence="5">2.7.1.24</ecNumber>
    </recommendedName>
    <alternativeName>
        <fullName evidence="5">Dephosphocoenzyme A kinase</fullName>
    </alternativeName>
</protein>
<dbReference type="PANTHER" id="PTHR10695:SF46">
    <property type="entry name" value="BIFUNCTIONAL COENZYME A SYNTHASE-RELATED"/>
    <property type="match status" value="1"/>
</dbReference>
<dbReference type="EMBL" id="FOUF01000011">
    <property type="protein sequence ID" value="SFM27649.1"/>
    <property type="molecule type" value="Genomic_DNA"/>
</dbReference>
<dbReference type="GO" id="GO:0015937">
    <property type="term" value="P:coenzyme A biosynthetic process"/>
    <property type="evidence" value="ECO:0007669"/>
    <property type="project" value="UniProtKB-UniRule"/>
</dbReference>
<dbReference type="EC" id="2.7.1.24" evidence="5"/>
<dbReference type="SUPFAM" id="SSF52540">
    <property type="entry name" value="P-loop containing nucleoside triphosphate hydrolases"/>
    <property type="match status" value="1"/>
</dbReference>
<evidence type="ECO:0000313" key="7">
    <source>
        <dbReference type="Proteomes" id="UP000199561"/>
    </source>
</evidence>
<dbReference type="AlphaFoldDB" id="A0A1I4PIK1"/>
<dbReference type="STRING" id="52442.SAMN05421880_11151"/>
<sequence length="209" mass="23069">MPLIVGLTGGIGCGKSSAANFFAALGVDIIDTDIIAHELTLPAGKAITPIKEAFGTAFITDEGALDRSKMRKLIFSDATFKQKLEAILHPLIYEEVVRRIGLATSTYIVVVVPLLLENTAFRALVQRILVIDCSEQLQISRTIARSKLDEQEVRAIIATQISRAVRLKQSDDVVVNDRDLTHLHTQLKQIHLKYLALAKSMCHDKTSEH</sequence>
<dbReference type="PANTHER" id="PTHR10695">
    <property type="entry name" value="DEPHOSPHO-COA KINASE-RELATED"/>
    <property type="match status" value="1"/>
</dbReference>
<evidence type="ECO:0000256" key="5">
    <source>
        <dbReference type="HAMAP-Rule" id="MF_00376"/>
    </source>
</evidence>